<dbReference type="EMBL" id="JAKHMS010000008">
    <property type="protein sequence ID" value="MCZ3781471.1"/>
    <property type="molecule type" value="Genomic_DNA"/>
</dbReference>
<comment type="similarity">
    <text evidence="1">Belongs to the ComF/GntX family.</text>
</comment>
<dbReference type="SUPFAM" id="SSF53271">
    <property type="entry name" value="PRTase-like"/>
    <property type="match status" value="1"/>
</dbReference>
<dbReference type="GeneID" id="75081732"/>
<evidence type="ECO:0000313" key="3">
    <source>
        <dbReference type="EMBL" id="MCZ3667433.1"/>
    </source>
</evidence>
<proteinExistence type="inferred from homology"/>
<feature type="domain" description="Phosphoribosyltransferase" evidence="2">
    <location>
        <begin position="147"/>
        <end position="223"/>
    </location>
</feature>
<dbReference type="Gene3D" id="3.40.50.2020">
    <property type="match status" value="1"/>
</dbReference>
<dbReference type="CDD" id="cd06223">
    <property type="entry name" value="PRTases_typeI"/>
    <property type="match status" value="1"/>
</dbReference>
<dbReference type="Pfam" id="PF00156">
    <property type="entry name" value="Pribosyltran"/>
    <property type="match status" value="1"/>
</dbReference>
<name>A0AAW5WS94_9LACO</name>
<evidence type="ECO:0000313" key="6">
    <source>
        <dbReference type="Proteomes" id="UP001527392"/>
    </source>
</evidence>
<dbReference type="EMBL" id="JAKHPH010000007">
    <property type="protein sequence ID" value="MCZ3667433.1"/>
    <property type="molecule type" value="Genomic_DNA"/>
</dbReference>
<comment type="caution">
    <text evidence="3">The sequence shown here is derived from an EMBL/GenBank/DDBJ whole genome shotgun (WGS) entry which is preliminary data.</text>
</comment>
<dbReference type="PANTHER" id="PTHR47505:SF1">
    <property type="entry name" value="DNA UTILIZATION PROTEIN YHGH"/>
    <property type="match status" value="1"/>
</dbReference>
<organism evidence="3 5">
    <name type="scientific">Limosilactobacillus vaginalis</name>
    <dbReference type="NCBI Taxonomy" id="1633"/>
    <lineage>
        <taxon>Bacteria</taxon>
        <taxon>Bacillati</taxon>
        <taxon>Bacillota</taxon>
        <taxon>Bacilli</taxon>
        <taxon>Lactobacillales</taxon>
        <taxon>Lactobacillaceae</taxon>
        <taxon>Limosilactobacillus</taxon>
    </lineage>
</organism>
<reference evidence="3 6" key="1">
    <citation type="submission" date="2022-01" db="EMBL/GenBank/DDBJ databases">
        <title>VMRC isolate genome collection.</title>
        <authorList>
            <person name="France M."/>
            <person name="Rutt L."/>
            <person name="Humphrys M."/>
            <person name="Ravel J."/>
        </authorList>
    </citation>
    <scope>NUCLEOTIDE SEQUENCE</scope>
    <source>
        <strain evidence="4 6">C0030B4</strain>
        <strain evidence="3">C0048A1</strain>
    </source>
</reference>
<evidence type="ECO:0000256" key="1">
    <source>
        <dbReference type="ARBA" id="ARBA00008007"/>
    </source>
</evidence>
<dbReference type="Proteomes" id="UP001212401">
    <property type="component" value="Unassembled WGS sequence"/>
</dbReference>
<accession>A0AAW5WS94</accession>
<evidence type="ECO:0000313" key="4">
    <source>
        <dbReference type="EMBL" id="MCZ3781471.1"/>
    </source>
</evidence>
<evidence type="ECO:0000259" key="2">
    <source>
        <dbReference type="Pfam" id="PF00156"/>
    </source>
</evidence>
<dbReference type="InterPro" id="IPR000836">
    <property type="entry name" value="PRTase_dom"/>
</dbReference>
<sequence length="225" mass="26569">MANCLLCNHSLTKKLTISEIIFPGPIREQVVCDDCFQKFNRYSDKDACQGCGRENDGNLCGDCRRWQQQYGWHLSHYPIFHYNQAMREFMQQYKFQGQYHLRAVFQQSLQKVINQMDYDFLVPIPVTNHTMRTRGFNQVTGLIENVQYTELIKHREKQKVAQSKKDRQSRLKTKQPFFLDKDINLRGRKVLLVDDIYTTGRTLYHAAELCYQNGCKRVQSLSLAR</sequence>
<keyword evidence="6" id="KW-1185">Reference proteome</keyword>
<gene>
    <name evidence="4" type="ORF">L2504_04860</name>
    <name evidence="3" type="ORF">L2724_03920</name>
</gene>
<dbReference type="InterPro" id="IPR029057">
    <property type="entry name" value="PRTase-like"/>
</dbReference>
<dbReference type="RefSeq" id="WP_003717577.1">
    <property type="nucleotide sequence ID" value="NZ_CAJFIS010000007.1"/>
</dbReference>
<protein>
    <submittedName>
        <fullName evidence="3">ComF family protein</fullName>
    </submittedName>
</protein>
<dbReference type="AlphaFoldDB" id="A0AAW5WS94"/>
<evidence type="ECO:0000313" key="5">
    <source>
        <dbReference type="Proteomes" id="UP001212401"/>
    </source>
</evidence>
<dbReference type="InterPro" id="IPR051910">
    <property type="entry name" value="ComF/GntX_DNA_util-trans"/>
</dbReference>
<dbReference type="Proteomes" id="UP001527392">
    <property type="component" value="Unassembled WGS sequence"/>
</dbReference>
<dbReference type="PANTHER" id="PTHR47505">
    <property type="entry name" value="DNA UTILIZATION PROTEIN YHGH"/>
    <property type="match status" value="1"/>
</dbReference>